<name>A0A553QJ03_9TELE</name>
<proteinExistence type="inferred from homology"/>
<dbReference type="EMBL" id="SRMA01025905">
    <property type="protein sequence ID" value="TRY89907.1"/>
    <property type="molecule type" value="Genomic_DNA"/>
</dbReference>
<keyword evidence="3" id="KW-1003">Cell membrane</keyword>
<evidence type="ECO:0000256" key="4">
    <source>
        <dbReference type="ARBA" id="ARBA00022692"/>
    </source>
</evidence>
<feature type="transmembrane region" description="Helical" evidence="10">
    <location>
        <begin position="467"/>
        <end position="492"/>
    </location>
</feature>
<evidence type="ECO:0000256" key="6">
    <source>
        <dbReference type="ARBA" id="ARBA00022949"/>
    </source>
</evidence>
<keyword evidence="5 9" id="KW-0303">Gap junction</keyword>
<evidence type="ECO:0000256" key="3">
    <source>
        <dbReference type="ARBA" id="ARBA00022475"/>
    </source>
</evidence>
<dbReference type="PANTHER" id="PTHR11984">
    <property type="entry name" value="CONNEXIN"/>
    <property type="match status" value="1"/>
</dbReference>
<feature type="domain" description="Connexin N-terminal" evidence="11">
    <location>
        <begin position="320"/>
        <end position="353"/>
    </location>
</feature>
<evidence type="ECO:0000256" key="8">
    <source>
        <dbReference type="ARBA" id="ARBA00023136"/>
    </source>
</evidence>
<reference evidence="13 14" key="1">
    <citation type="journal article" date="2019" name="Sci. Data">
        <title>Hybrid genome assembly and annotation of Danionella translucida.</title>
        <authorList>
            <person name="Kadobianskyi M."/>
            <person name="Schulze L."/>
            <person name="Schuelke M."/>
            <person name="Judkewitz B."/>
        </authorList>
    </citation>
    <scope>NUCLEOTIDE SEQUENCE [LARGE SCALE GENOMIC DNA]</scope>
    <source>
        <strain evidence="13 14">Bolton</strain>
    </source>
</reference>
<dbReference type="STRING" id="623744.A0A553QJ03"/>
<dbReference type="SMART" id="SM01089">
    <property type="entry name" value="Connexin_CCC"/>
    <property type="match status" value="2"/>
</dbReference>
<dbReference type="Pfam" id="PF00029">
    <property type="entry name" value="Connexin"/>
    <property type="match status" value="2"/>
</dbReference>
<dbReference type="GO" id="GO:0007267">
    <property type="term" value="P:cell-cell signaling"/>
    <property type="evidence" value="ECO:0007669"/>
    <property type="project" value="TreeGrafter"/>
</dbReference>
<feature type="domain" description="Connexin N-terminal" evidence="11">
    <location>
        <begin position="33"/>
        <end position="66"/>
    </location>
</feature>
<keyword evidence="14" id="KW-1185">Reference proteome</keyword>
<keyword evidence="4 9" id="KW-0812">Transmembrane</keyword>
<feature type="transmembrane region" description="Helical" evidence="10">
    <location>
        <begin position="131"/>
        <end position="152"/>
    </location>
</feature>
<feature type="transmembrane region" description="Helical" evidence="10">
    <location>
        <begin position="12"/>
        <end position="31"/>
    </location>
</feature>
<dbReference type="PRINTS" id="PR00206">
    <property type="entry name" value="CONNEXIN"/>
</dbReference>
<dbReference type="GO" id="GO:0005243">
    <property type="term" value="F:gap junction channel activity"/>
    <property type="evidence" value="ECO:0007669"/>
    <property type="project" value="TreeGrafter"/>
</dbReference>
<comment type="function">
    <text evidence="9">One gap junction consists of a cluster of closely packed pairs of transmembrane channels, the connexons, through which materials of low MW diffuse from one cell to a neighboring cell.</text>
</comment>
<evidence type="ECO:0000256" key="7">
    <source>
        <dbReference type="ARBA" id="ARBA00022989"/>
    </source>
</evidence>
<dbReference type="Gene3D" id="1.20.1440.80">
    <property type="entry name" value="Gap junction channel protein cysteine-rich domain"/>
    <property type="match status" value="2"/>
</dbReference>
<dbReference type="AlphaFoldDB" id="A0A553QJ03"/>
<feature type="transmembrane region" description="Helical" evidence="10">
    <location>
        <begin position="68"/>
        <end position="90"/>
    </location>
</feature>
<dbReference type="Proteomes" id="UP000316079">
    <property type="component" value="Unassembled WGS sequence"/>
</dbReference>
<evidence type="ECO:0000313" key="14">
    <source>
        <dbReference type="Proteomes" id="UP000316079"/>
    </source>
</evidence>
<evidence type="ECO:0000259" key="11">
    <source>
        <dbReference type="SMART" id="SM00037"/>
    </source>
</evidence>
<keyword evidence="8 10" id="KW-0472">Membrane</keyword>
<gene>
    <name evidence="13" type="ORF">DNTS_034233</name>
</gene>
<comment type="caution">
    <text evidence="13">The sequence shown here is derived from an EMBL/GenBank/DDBJ whole genome shotgun (WGS) entry which is preliminary data.</text>
</comment>
<feature type="domain" description="Connexin cysteine-rich" evidence="12">
    <location>
        <begin position="141"/>
        <end position="207"/>
    </location>
</feature>
<evidence type="ECO:0000256" key="9">
    <source>
        <dbReference type="RuleBase" id="RU000630"/>
    </source>
</evidence>
<keyword evidence="6" id="KW-0965">Cell junction</keyword>
<comment type="subunit">
    <text evidence="9">A connexon is composed of a hexamer of connexins.</text>
</comment>
<feature type="transmembrane region" description="Helical" evidence="10">
    <location>
        <begin position="355"/>
        <end position="377"/>
    </location>
</feature>
<dbReference type="SMART" id="SM00037">
    <property type="entry name" value="CNX"/>
    <property type="match status" value="2"/>
</dbReference>
<keyword evidence="7 10" id="KW-1133">Transmembrane helix</keyword>
<evidence type="ECO:0000256" key="2">
    <source>
        <dbReference type="ARBA" id="ARBA00004651"/>
    </source>
</evidence>
<dbReference type="InterPro" id="IPR038359">
    <property type="entry name" value="Connexin_N_sf"/>
</dbReference>
<feature type="transmembrane region" description="Helical" evidence="10">
    <location>
        <begin position="184"/>
        <end position="209"/>
    </location>
</feature>
<dbReference type="OrthoDB" id="9993956at2759"/>
<dbReference type="PROSITE" id="PS00407">
    <property type="entry name" value="CONNEXINS_1"/>
    <property type="match status" value="2"/>
</dbReference>
<evidence type="ECO:0000256" key="10">
    <source>
        <dbReference type="SAM" id="Phobius"/>
    </source>
</evidence>
<feature type="transmembrane region" description="Helical" evidence="10">
    <location>
        <begin position="297"/>
        <end position="318"/>
    </location>
</feature>
<dbReference type="FunFam" id="1.20.1440.80:FF:000001">
    <property type="entry name" value="Gap junction alpha-1"/>
    <property type="match status" value="2"/>
</dbReference>
<comment type="subcellular location">
    <subcellularLocation>
        <location evidence="1">Cell junction</location>
        <location evidence="1">Gap junction</location>
    </subcellularLocation>
    <subcellularLocation>
        <location evidence="2 9">Cell membrane</location>
        <topology evidence="2 9">Multi-pass membrane protein</topology>
    </subcellularLocation>
</comment>
<evidence type="ECO:0000313" key="13">
    <source>
        <dbReference type="EMBL" id="TRY89907.1"/>
    </source>
</evidence>
<sequence length="526" mass="59635">MNKVQSHSTVVGKIWMSVLFIFRILVLGAAAESVWGDEQSSLVCNTLQPGCENVCYDWQFPISHIRFWVLQIIFVSTPTLVYLGHAVQVIHQEKKLREKIKRGGDGHMLKSPKYTDDQGHVKIKGNLLGSYLTQLFFKIILEVAFIVGQYYLYGFIMIAKFECSQSPCPYTVECFMSRPTEKTIFIIFMLVVACVSLLLNVIEVFYLLCTKVGCRSGRRRTLNVTSPKNPAALPSSWQMTSEDALRQNKMNKQFESGLSLGGSLDGAKEEKQLMDDTMGEWGFLSKLLDKVQSHSTVIGKVWLTVLFVFRIMVLGAGAEKVWSDEQSKMICNTKQPGCKNVCYDNSFPISHIRFWVLQIIFVSTPTLLYFGHVLHLLHKEKKLKQLAENEGLKKNKYTDDYGKVIIKGQLLGSYLASLFFKILLEAAFIVGQYYIYGFVMIPKIECSESPCPHTVECYMSRPTEKTIFIIFMLVVACISLLLNVIEMLYLICRRSKRHRGAKTAAYTPSLNGSKIYISGTSKSTKT</sequence>
<dbReference type="InterPro" id="IPR000500">
    <property type="entry name" value="Connexin"/>
</dbReference>
<dbReference type="PANTHER" id="PTHR11984:SF109">
    <property type="entry name" value="CONNEXIN 28.1-RELATED"/>
    <property type="match status" value="1"/>
</dbReference>
<comment type="similarity">
    <text evidence="9">Belongs to the connexin family.</text>
</comment>
<protein>
    <recommendedName>
        <fullName evidence="9">Gap junction protein</fullName>
    </recommendedName>
</protein>
<dbReference type="InterPro" id="IPR019570">
    <property type="entry name" value="Connexin_CCC"/>
</dbReference>
<feature type="domain" description="Connexin cysteine-rich" evidence="12">
    <location>
        <begin position="424"/>
        <end position="490"/>
    </location>
</feature>
<evidence type="ECO:0000259" key="12">
    <source>
        <dbReference type="SMART" id="SM01089"/>
    </source>
</evidence>
<dbReference type="InterPro" id="IPR017990">
    <property type="entry name" value="Connexin_CS"/>
</dbReference>
<dbReference type="PROSITE" id="PS00408">
    <property type="entry name" value="CONNEXINS_2"/>
    <property type="match status" value="2"/>
</dbReference>
<accession>A0A553QJ03</accession>
<organism evidence="13 14">
    <name type="scientific">Danionella cerebrum</name>
    <dbReference type="NCBI Taxonomy" id="2873325"/>
    <lineage>
        <taxon>Eukaryota</taxon>
        <taxon>Metazoa</taxon>
        <taxon>Chordata</taxon>
        <taxon>Craniata</taxon>
        <taxon>Vertebrata</taxon>
        <taxon>Euteleostomi</taxon>
        <taxon>Actinopterygii</taxon>
        <taxon>Neopterygii</taxon>
        <taxon>Teleostei</taxon>
        <taxon>Ostariophysi</taxon>
        <taxon>Cypriniformes</taxon>
        <taxon>Danionidae</taxon>
        <taxon>Danioninae</taxon>
        <taxon>Danionella</taxon>
    </lineage>
</organism>
<evidence type="ECO:0000256" key="1">
    <source>
        <dbReference type="ARBA" id="ARBA00004610"/>
    </source>
</evidence>
<evidence type="ECO:0000256" key="5">
    <source>
        <dbReference type="ARBA" id="ARBA00022868"/>
    </source>
</evidence>
<feature type="transmembrane region" description="Helical" evidence="10">
    <location>
        <begin position="411"/>
        <end position="435"/>
    </location>
</feature>
<dbReference type="GO" id="GO:0005922">
    <property type="term" value="C:connexin complex"/>
    <property type="evidence" value="ECO:0007669"/>
    <property type="project" value="InterPro"/>
</dbReference>
<dbReference type="InterPro" id="IPR013092">
    <property type="entry name" value="Connexin_N"/>
</dbReference>